<feature type="non-terminal residue" evidence="1">
    <location>
        <position position="54"/>
    </location>
</feature>
<dbReference type="EMBL" id="LXQA010594183">
    <property type="protein sequence ID" value="MCI61137.1"/>
    <property type="molecule type" value="Genomic_DNA"/>
</dbReference>
<sequence>MEISSRFTTPEFVTAFRKAVKLSGSKDENHIIVEPVNEGEFVTTVNSVEPPFFY</sequence>
<comment type="caution">
    <text evidence="1">The sequence shown here is derived from an EMBL/GenBank/DDBJ whole genome shotgun (WGS) entry which is preliminary data.</text>
</comment>
<accession>A0A392TL18</accession>
<name>A0A392TL18_9FABA</name>
<keyword evidence="2" id="KW-1185">Reference proteome</keyword>
<organism evidence="1 2">
    <name type="scientific">Trifolium medium</name>
    <dbReference type="NCBI Taxonomy" id="97028"/>
    <lineage>
        <taxon>Eukaryota</taxon>
        <taxon>Viridiplantae</taxon>
        <taxon>Streptophyta</taxon>
        <taxon>Embryophyta</taxon>
        <taxon>Tracheophyta</taxon>
        <taxon>Spermatophyta</taxon>
        <taxon>Magnoliopsida</taxon>
        <taxon>eudicotyledons</taxon>
        <taxon>Gunneridae</taxon>
        <taxon>Pentapetalae</taxon>
        <taxon>rosids</taxon>
        <taxon>fabids</taxon>
        <taxon>Fabales</taxon>
        <taxon>Fabaceae</taxon>
        <taxon>Papilionoideae</taxon>
        <taxon>50 kb inversion clade</taxon>
        <taxon>NPAAA clade</taxon>
        <taxon>Hologalegina</taxon>
        <taxon>IRL clade</taxon>
        <taxon>Trifolieae</taxon>
        <taxon>Trifolium</taxon>
    </lineage>
</organism>
<evidence type="ECO:0000313" key="1">
    <source>
        <dbReference type="EMBL" id="MCI61137.1"/>
    </source>
</evidence>
<protein>
    <submittedName>
        <fullName evidence="1">Uncharacterized protein</fullName>
    </submittedName>
</protein>
<proteinExistence type="predicted"/>
<reference evidence="1 2" key="1">
    <citation type="journal article" date="2018" name="Front. Plant Sci.">
        <title>Red Clover (Trifolium pratense) and Zigzag Clover (T. medium) - A Picture of Genomic Similarities and Differences.</title>
        <authorList>
            <person name="Dluhosova J."/>
            <person name="Istvanek J."/>
            <person name="Nedelnik J."/>
            <person name="Repkova J."/>
        </authorList>
    </citation>
    <scope>NUCLEOTIDE SEQUENCE [LARGE SCALE GENOMIC DNA]</scope>
    <source>
        <strain evidence="2">cv. 10/8</strain>
        <tissue evidence="1">Leaf</tissue>
    </source>
</reference>
<evidence type="ECO:0000313" key="2">
    <source>
        <dbReference type="Proteomes" id="UP000265520"/>
    </source>
</evidence>
<dbReference type="Proteomes" id="UP000265520">
    <property type="component" value="Unassembled WGS sequence"/>
</dbReference>
<dbReference type="AlphaFoldDB" id="A0A392TL18"/>